<protein>
    <submittedName>
        <fullName evidence="2">Uncharacterized protein</fullName>
    </submittedName>
</protein>
<dbReference type="EMBL" id="NPBY01000108">
    <property type="protein sequence ID" value="PAD71338.1"/>
    <property type="molecule type" value="Genomic_DNA"/>
</dbReference>
<gene>
    <name evidence="2" type="ORF">CHH67_24650</name>
</gene>
<name>A0A268EDZ0_9BACL</name>
<dbReference type="AlphaFoldDB" id="A0A268EDZ0"/>
<dbReference type="Proteomes" id="UP000215596">
    <property type="component" value="Unassembled WGS sequence"/>
</dbReference>
<evidence type="ECO:0000256" key="1">
    <source>
        <dbReference type="SAM" id="Phobius"/>
    </source>
</evidence>
<sequence>MNENIQNSISITASVLIFIAAATLALWSFTTQDQSLRILEHFKNQEDHRLYNVIEAPGEEIYSGAQVLYSIYNIKNIDADIQVGQYLLYSKSLNIENTDVSAIDPNKEYVVSYQRNSDGVLTKIIFN</sequence>
<accession>A0A268EDZ0</accession>
<dbReference type="OrthoDB" id="2625312at2"/>
<feature type="transmembrane region" description="Helical" evidence="1">
    <location>
        <begin position="9"/>
        <end position="29"/>
    </location>
</feature>
<keyword evidence="1" id="KW-0472">Membrane</keyword>
<proteinExistence type="predicted"/>
<keyword evidence="1" id="KW-0812">Transmembrane</keyword>
<evidence type="ECO:0000313" key="2">
    <source>
        <dbReference type="EMBL" id="PAD71338.1"/>
    </source>
</evidence>
<reference evidence="2 3" key="1">
    <citation type="submission" date="2017-07" db="EMBL/GenBank/DDBJ databases">
        <title>Isolation and whole genome analysis of endospore-forming bacteria from heroin.</title>
        <authorList>
            <person name="Kalinowski J."/>
            <person name="Ahrens B."/>
            <person name="Al-Dilaimi A."/>
            <person name="Winkler A."/>
            <person name="Wibberg D."/>
            <person name="Schleenbecker U."/>
            <person name="Ruckert C."/>
            <person name="Wolfel R."/>
            <person name="Grass G."/>
        </authorList>
    </citation>
    <scope>NUCLEOTIDE SEQUENCE [LARGE SCALE GENOMIC DNA]</scope>
    <source>
        <strain evidence="2 3">7537-G1</strain>
    </source>
</reference>
<comment type="caution">
    <text evidence="2">The sequence shown here is derived from an EMBL/GenBank/DDBJ whole genome shotgun (WGS) entry which is preliminary data.</text>
</comment>
<dbReference type="RefSeq" id="WP_095268018.1">
    <property type="nucleotide sequence ID" value="NZ_NPBY01000108.1"/>
</dbReference>
<organism evidence="2 3">
    <name type="scientific">Paenibacillus campinasensis</name>
    <dbReference type="NCBI Taxonomy" id="66347"/>
    <lineage>
        <taxon>Bacteria</taxon>
        <taxon>Bacillati</taxon>
        <taxon>Bacillota</taxon>
        <taxon>Bacilli</taxon>
        <taxon>Bacillales</taxon>
        <taxon>Paenibacillaceae</taxon>
        <taxon>Paenibacillus</taxon>
    </lineage>
</organism>
<keyword evidence="1" id="KW-1133">Transmembrane helix</keyword>
<evidence type="ECO:0000313" key="3">
    <source>
        <dbReference type="Proteomes" id="UP000215596"/>
    </source>
</evidence>